<dbReference type="Gene3D" id="3.30.565.10">
    <property type="entry name" value="Histidine kinase-like ATPase, C-terminal domain"/>
    <property type="match status" value="1"/>
</dbReference>
<keyword evidence="8" id="KW-0902">Two-component regulatory system</keyword>
<evidence type="ECO:0000256" key="7">
    <source>
        <dbReference type="ARBA" id="ARBA00022840"/>
    </source>
</evidence>
<keyword evidence="6 11" id="KW-0418">Kinase</keyword>
<evidence type="ECO:0000256" key="5">
    <source>
        <dbReference type="ARBA" id="ARBA00022741"/>
    </source>
</evidence>
<protein>
    <recommendedName>
        <fullName evidence="2">histidine kinase</fullName>
        <ecNumber evidence="2">2.7.13.3</ecNumber>
    </recommendedName>
</protein>
<comment type="catalytic activity">
    <reaction evidence="1">
        <text>ATP + protein L-histidine = ADP + protein N-phospho-L-histidine.</text>
        <dbReference type="EC" id="2.7.13.3"/>
    </reaction>
</comment>
<evidence type="ECO:0000256" key="8">
    <source>
        <dbReference type="ARBA" id="ARBA00023012"/>
    </source>
</evidence>
<keyword evidence="12" id="KW-1185">Reference proteome</keyword>
<dbReference type="PANTHER" id="PTHR42878">
    <property type="entry name" value="TWO-COMPONENT HISTIDINE KINASE"/>
    <property type="match status" value="1"/>
</dbReference>
<gene>
    <name evidence="11" type="ORF">FYC62_07320</name>
</gene>
<dbReference type="EMBL" id="CP043329">
    <property type="protein sequence ID" value="QEK51491.1"/>
    <property type="molecule type" value="Genomic_DNA"/>
</dbReference>
<evidence type="ECO:0000256" key="1">
    <source>
        <dbReference type="ARBA" id="ARBA00000085"/>
    </source>
</evidence>
<dbReference type="InterPro" id="IPR050351">
    <property type="entry name" value="BphY/WalK/GraS-like"/>
</dbReference>
<dbReference type="EC" id="2.7.13.3" evidence="2"/>
<keyword evidence="4" id="KW-0808">Transferase</keyword>
<dbReference type="InterPro" id="IPR003594">
    <property type="entry name" value="HATPase_dom"/>
</dbReference>
<dbReference type="PANTHER" id="PTHR42878:SF7">
    <property type="entry name" value="SENSOR HISTIDINE KINASE GLRK"/>
    <property type="match status" value="1"/>
</dbReference>
<reference evidence="11 12" key="1">
    <citation type="submission" date="2019-08" db="EMBL/GenBank/DDBJ databases">
        <title>Pedobacter sp. nov., isolated from Han river, South Korea.</title>
        <authorList>
            <person name="Lee D.-H."/>
            <person name="Kim Y.-S."/>
            <person name="Hwang E.-M."/>
            <person name="Le Tran T.C."/>
            <person name="Cha C.-J."/>
        </authorList>
    </citation>
    <scope>NUCLEOTIDE SEQUENCE [LARGE SCALE GENOMIC DNA]</scope>
    <source>
        <strain evidence="11 12">CJ43</strain>
    </source>
</reference>
<dbReference type="CDD" id="cd00075">
    <property type="entry name" value="HATPase"/>
    <property type="match status" value="1"/>
</dbReference>
<feature type="coiled-coil region" evidence="9">
    <location>
        <begin position="170"/>
        <end position="211"/>
    </location>
</feature>
<evidence type="ECO:0000313" key="11">
    <source>
        <dbReference type="EMBL" id="QEK51491.1"/>
    </source>
</evidence>
<dbReference type="InterPro" id="IPR004358">
    <property type="entry name" value="Sig_transdc_His_kin-like_C"/>
</dbReference>
<name>A0A5C0VIH0_9SPHI</name>
<dbReference type="Proteomes" id="UP000323653">
    <property type="component" value="Chromosome"/>
</dbReference>
<proteinExistence type="predicted"/>
<evidence type="ECO:0000313" key="12">
    <source>
        <dbReference type="Proteomes" id="UP000323653"/>
    </source>
</evidence>
<dbReference type="GO" id="GO:0000155">
    <property type="term" value="F:phosphorelay sensor kinase activity"/>
    <property type="evidence" value="ECO:0007669"/>
    <property type="project" value="InterPro"/>
</dbReference>
<dbReference type="SMART" id="SM00387">
    <property type="entry name" value="HATPase_c"/>
    <property type="match status" value="1"/>
</dbReference>
<dbReference type="GO" id="GO:0030295">
    <property type="term" value="F:protein kinase activator activity"/>
    <property type="evidence" value="ECO:0007669"/>
    <property type="project" value="TreeGrafter"/>
</dbReference>
<evidence type="ECO:0000256" key="2">
    <source>
        <dbReference type="ARBA" id="ARBA00012438"/>
    </source>
</evidence>
<dbReference type="KEGG" id="pej:FYC62_07320"/>
<dbReference type="InterPro" id="IPR003661">
    <property type="entry name" value="HisK_dim/P_dom"/>
</dbReference>
<dbReference type="GO" id="GO:0005524">
    <property type="term" value="F:ATP binding"/>
    <property type="evidence" value="ECO:0007669"/>
    <property type="project" value="UniProtKB-KW"/>
</dbReference>
<dbReference type="InterPro" id="IPR036890">
    <property type="entry name" value="HATPase_C_sf"/>
</dbReference>
<dbReference type="PROSITE" id="PS50109">
    <property type="entry name" value="HIS_KIN"/>
    <property type="match status" value="1"/>
</dbReference>
<feature type="domain" description="Histidine kinase" evidence="10">
    <location>
        <begin position="218"/>
        <end position="424"/>
    </location>
</feature>
<keyword evidence="9" id="KW-0175">Coiled coil</keyword>
<dbReference type="SUPFAM" id="SSF55874">
    <property type="entry name" value="ATPase domain of HSP90 chaperone/DNA topoisomerase II/histidine kinase"/>
    <property type="match status" value="1"/>
</dbReference>
<dbReference type="CDD" id="cd00082">
    <property type="entry name" value="HisKA"/>
    <property type="match status" value="1"/>
</dbReference>
<dbReference type="SMART" id="SM00388">
    <property type="entry name" value="HisKA"/>
    <property type="match status" value="1"/>
</dbReference>
<organism evidence="11 12">
    <name type="scientific">Pedobacter aquae</name>
    <dbReference type="NCBI Taxonomy" id="2605747"/>
    <lineage>
        <taxon>Bacteria</taxon>
        <taxon>Pseudomonadati</taxon>
        <taxon>Bacteroidota</taxon>
        <taxon>Sphingobacteriia</taxon>
        <taxon>Sphingobacteriales</taxon>
        <taxon>Sphingobacteriaceae</taxon>
        <taxon>Pedobacter</taxon>
    </lineage>
</organism>
<dbReference type="GO" id="GO:0000156">
    <property type="term" value="F:phosphorelay response regulator activity"/>
    <property type="evidence" value="ECO:0007669"/>
    <property type="project" value="TreeGrafter"/>
</dbReference>
<evidence type="ECO:0000256" key="9">
    <source>
        <dbReference type="SAM" id="Coils"/>
    </source>
</evidence>
<dbReference type="GO" id="GO:0007234">
    <property type="term" value="P:osmosensory signaling via phosphorelay pathway"/>
    <property type="evidence" value="ECO:0007669"/>
    <property type="project" value="TreeGrafter"/>
</dbReference>
<keyword evidence="7" id="KW-0067">ATP-binding</keyword>
<dbReference type="Gene3D" id="1.10.287.130">
    <property type="match status" value="1"/>
</dbReference>
<dbReference type="InterPro" id="IPR005467">
    <property type="entry name" value="His_kinase_dom"/>
</dbReference>
<dbReference type="SUPFAM" id="SSF47384">
    <property type="entry name" value="Homodimeric domain of signal transducing histidine kinase"/>
    <property type="match status" value="1"/>
</dbReference>
<evidence type="ECO:0000256" key="6">
    <source>
        <dbReference type="ARBA" id="ARBA00022777"/>
    </source>
</evidence>
<sequence>MNYFSLSTIKSERNDIFYSFLSTLNKSIHVDEIEEILNSFIFSLLKVSAIKFSFNYKGKYWTSHQVRDIDASSLSFEDKRAEHKIFVGGKYIYCRNKADMLRFNIPFFGIDNLESPFKAILALPLSGFKDVQMVITVGYIHEYPELDEDFNFLKLIADTLCNKLHQLFLVESLENQHQQMSMQNAQIKVLKEELESRIEQRTEDLNNINKELKTLFYHTSHDFRAPLTNIHGVVNLLKETQDGNQMLDLLGYIELSVKGLYKMLYKLNALSSLEIHENEEIDLPNFITSLREQLEEATKVKKVNLQLIDSIQKPVIFSKFLLSIMMENLIENSIKYSHQEVNIKAKLSLSSQHLTIIVEDDGEGISDQIKDHIFTMYYRGNVKSEGNGLGLYLIKKIIEYKKGSIGFENLNPGTQFKITIPYHS</sequence>
<evidence type="ECO:0000256" key="3">
    <source>
        <dbReference type="ARBA" id="ARBA00022553"/>
    </source>
</evidence>
<evidence type="ECO:0000259" key="10">
    <source>
        <dbReference type="PROSITE" id="PS50109"/>
    </source>
</evidence>
<keyword evidence="3" id="KW-0597">Phosphoprotein</keyword>
<dbReference type="Pfam" id="PF02518">
    <property type="entry name" value="HATPase_c"/>
    <property type="match status" value="1"/>
</dbReference>
<keyword evidence="5" id="KW-0547">Nucleotide-binding</keyword>
<dbReference type="PRINTS" id="PR00344">
    <property type="entry name" value="BCTRLSENSOR"/>
</dbReference>
<dbReference type="AlphaFoldDB" id="A0A5C0VIH0"/>
<accession>A0A5C0VIH0</accession>
<dbReference type="InterPro" id="IPR036097">
    <property type="entry name" value="HisK_dim/P_sf"/>
</dbReference>
<evidence type="ECO:0000256" key="4">
    <source>
        <dbReference type="ARBA" id="ARBA00022679"/>
    </source>
</evidence>